<dbReference type="Proteomes" id="UP000557307">
    <property type="component" value="Unassembled WGS sequence"/>
</dbReference>
<proteinExistence type="predicted"/>
<sequence>MKKPFKRTTKYLLVGLLMLSAWACNKDNDPSPKNVEGSWNIAALKVSPALPGGDDMLPILNFVLGNDCLSRITFTFKKGGTLSGDAPADCLGSTESVEEFFDPTASWRVEGNKIILTSDGEVSRYDLEVNGNTMRWTDEEQIAIEDEDTGQETLHKITLEFKRK</sequence>
<protein>
    <recommendedName>
        <fullName evidence="4">Lipocalin-like domain-containing protein</fullName>
    </recommendedName>
</protein>
<dbReference type="EMBL" id="JACHGF010000001">
    <property type="protein sequence ID" value="MBB5282519.1"/>
    <property type="molecule type" value="Genomic_DNA"/>
</dbReference>
<evidence type="ECO:0000313" key="2">
    <source>
        <dbReference type="EMBL" id="MBB5282519.1"/>
    </source>
</evidence>
<feature type="chain" id="PRO_5032452268" description="Lipocalin-like domain-containing protein" evidence="1">
    <location>
        <begin position="24"/>
        <end position="164"/>
    </location>
</feature>
<keyword evidence="3" id="KW-1185">Reference proteome</keyword>
<evidence type="ECO:0000256" key="1">
    <source>
        <dbReference type="SAM" id="SignalP"/>
    </source>
</evidence>
<dbReference type="RefSeq" id="WP_184170793.1">
    <property type="nucleotide sequence ID" value="NZ_JACHGF010000001.1"/>
</dbReference>
<reference evidence="2 3" key="1">
    <citation type="submission" date="2020-08" db="EMBL/GenBank/DDBJ databases">
        <title>Genomic Encyclopedia of Type Strains, Phase IV (KMG-IV): sequencing the most valuable type-strain genomes for metagenomic binning, comparative biology and taxonomic classification.</title>
        <authorList>
            <person name="Goeker M."/>
        </authorList>
    </citation>
    <scope>NUCLEOTIDE SEQUENCE [LARGE SCALE GENOMIC DNA]</scope>
    <source>
        <strain evidence="2 3">DSM 105074</strain>
    </source>
</reference>
<feature type="signal peptide" evidence="1">
    <location>
        <begin position="1"/>
        <end position="23"/>
    </location>
</feature>
<evidence type="ECO:0008006" key="4">
    <source>
        <dbReference type="Google" id="ProtNLM"/>
    </source>
</evidence>
<keyword evidence="1" id="KW-0732">Signal</keyword>
<dbReference type="AlphaFoldDB" id="A0A840TS33"/>
<accession>A0A840TS33</accession>
<gene>
    <name evidence="2" type="ORF">HNQ92_000640</name>
</gene>
<comment type="caution">
    <text evidence="2">The sequence shown here is derived from an EMBL/GenBank/DDBJ whole genome shotgun (WGS) entry which is preliminary data.</text>
</comment>
<evidence type="ECO:0000313" key="3">
    <source>
        <dbReference type="Proteomes" id="UP000557307"/>
    </source>
</evidence>
<name>A0A840TS33_9BACT</name>
<organism evidence="2 3">
    <name type="scientific">Rhabdobacter roseus</name>
    <dbReference type="NCBI Taxonomy" id="1655419"/>
    <lineage>
        <taxon>Bacteria</taxon>
        <taxon>Pseudomonadati</taxon>
        <taxon>Bacteroidota</taxon>
        <taxon>Cytophagia</taxon>
        <taxon>Cytophagales</taxon>
        <taxon>Cytophagaceae</taxon>
        <taxon>Rhabdobacter</taxon>
    </lineage>
</organism>